<dbReference type="RefSeq" id="WP_225426455.1">
    <property type="nucleotide sequence ID" value="NZ_AZDT01000021.1"/>
</dbReference>
<keyword evidence="4" id="KW-0234">DNA repair</keyword>
<dbReference type="Gene3D" id="1.10.1670.40">
    <property type="match status" value="1"/>
</dbReference>
<dbReference type="GO" id="GO:0006307">
    <property type="term" value="P:DNA alkylation repair"/>
    <property type="evidence" value="ECO:0007669"/>
    <property type="project" value="TreeGrafter"/>
</dbReference>
<dbReference type="GO" id="GO:0032993">
    <property type="term" value="C:protein-DNA complex"/>
    <property type="evidence" value="ECO:0007669"/>
    <property type="project" value="TreeGrafter"/>
</dbReference>
<dbReference type="GO" id="GO:0005737">
    <property type="term" value="C:cytoplasm"/>
    <property type="evidence" value="ECO:0007669"/>
    <property type="project" value="TreeGrafter"/>
</dbReference>
<evidence type="ECO:0000313" key="7">
    <source>
        <dbReference type="Proteomes" id="UP000051162"/>
    </source>
</evidence>
<dbReference type="InterPro" id="IPR003265">
    <property type="entry name" value="HhH-GPD_domain"/>
</dbReference>
<dbReference type="SMART" id="SM00478">
    <property type="entry name" value="ENDO3c"/>
    <property type="match status" value="1"/>
</dbReference>
<dbReference type="PATRIC" id="fig|1423773.3.peg.1521"/>
<organism evidence="6 7">
    <name type="scientific">Levilactobacillus namurensis DSM 19117</name>
    <dbReference type="NCBI Taxonomy" id="1423773"/>
    <lineage>
        <taxon>Bacteria</taxon>
        <taxon>Bacillati</taxon>
        <taxon>Bacillota</taxon>
        <taxon>Bacilli</taxon>
        <taxon>Lactobacillales</taxon>
        <taxon>Lactobacillaceae</taxon>
        <taxon>Levilactobacillus</taxon>
    </lineage>
</organism>
<dbReference type="CDD" id="cd00056">
    <property type="entry name" value="ENDO3c"/>
    <property type="match status" value="1"/>
</dbReference>
<comment type="catalytic activity">
    <reaction evidence="1">
        <text>Hydrolysis of alkylated DNA, releasing 3-methyladenine, 3-methylguanine, 7-methylguanine and 7-methyladenine.</text>
        <dbReference type="EC" id="3.2.2.21"/>
    </reaction>
</comment>
<dbReference type="Pfam" id="PF00730">
    <property type="entry name" value="HhH-GPD"/>
    <property type="match status" value="1"/>
</dbReference>
<comment type="caution">
    <text evidence="6">The sequence shown here is derived from an EMBL/GenBank/DDBJ whole genome shotgun (WGS) entry which is preliminary data.</text>
</comment>
<evidence type="ECO:0000256" key="1">
    <source>
        <dbReference type="ARBA" id="ARBA00000086"/>
    </source>
</evidence>
<dbReference type="PANTHER" id="PTHR43003:SF5">
    <property type="entry name" value="DNA-3-METHYLADENINE GLYCOSYLASE"/>
    <property type="match status" value="1"/>
</dbReference>
<keyword evidence="7" id="KW-1185">Reference proteome</keyword>
<dbReference type="AlphaFoldDB" id="A0A0R1JZI1"/>
<protein>
    <recommendedName>
        <fullName evidence="2">DNA-3-methyladenine glycosylase II</fullName>
        <ecNumber evidence="2">3.2.2.21</ecNumber>
    </recommendedName>
</protein>
<name>A0A0R1JZI1_9LACO</name>
<accession>A0A0R1JZI1</accession>
<keyword evidence="3" id="KW-0227">DNA damage</keyword>
<evidence type="ECO:0000313" key="6">
    <source>
        <dbReference type="EMBL" id="KRK76312.1"/>
    </source>
</evidence>
<dbReference type="STRING" id="1423773.FD30_GL001484"/>
<dbReference type="GeneID" id="84781937"/>
<dbReference type="GO" id="GO:0008725">
    <property type="term" value="F:DNA-3-methyladenine glycosylase activity"/>
    <property type="evidence" value="ECO:0007669"/>
    <property type="project" value="TreeGrafter"/>
</dbReference>
<dbReference type="SUPFAM" id="SSF48150">
    <property type="entry name" value="DNA-glycosylase"/>
    <property type="match status" value="1"/>
</dbReference>
<dbReference type="Gene3D" id="1.10.340.30">
    <property type="entry name" value="Hypothetical protein, domain 2"/>
    <property type="match status" value="1"/>
</dbReference>
<dbReference type="PANTHER" id="PTHR43003">
    <property type="entry name" value="DNA-3-METHYLADENINE GLYCOSYLASE"/>
    <property type="match status" value="1"/>
</dbReference>
<dbReference type="InterPro" id="IPR011257">
    <property type="entry name" value="DNA_glycosylase"/>
</dbReference>
<evidence type="ECO:0000259" key="5">
    <source>
        <dbReference type="SMART" id="SM00478"/>
    </source>
</evidence>
<feature type="domain" description="HhH-GPD" evidence="5">
    <location>
        <begin position="47"/>
        <end position="200"/>
    </location>
</feature>
<dbReference type="EC" id="3.2.2.21" evidence="2"/>
<dbReference type="GO" id="GO:0006285">
    <property type="term" value="P:base-excision repair, AP site formation"/>
    <property type="evidence" value="ECO:0007669"/>
    <property type="project" value="TreeGrafter"/>
</dbReference>
<evidence type="ECO:0000256" key="2">
    <source>
        <dbReference type="ARBA" id="ARBA00012000"/>
    </source>
</evidence>
<evidence type="ECO:0000256" key="3">
    <source>
        <dbReference type="ARBA" id="ARBA00022763"/>
    </source>
</evidence>
<sequence>MHFDQTSPEIQYLSQRDKHLGKVIQTLGPLDYQLVTNGYGFLVSQIIGQMLSNKVAAVLTNRLLRQCPAGRLTPTAIDQLSDQAIRSIGISHTKVATIRTLTTAIMAGTINLERYRDWSDQAIITDLTRLKGIGPWSAKMYLIFSLDRPNILPFEDGAFLQGYGWVYKTTDYRRAAVEKKCRKWRPYSSLAARYLYHARDAGLTKHPFHLFK</sequence>
<dbReference type="Proteomes" id="UP000051162">
    <property type="component" value="Unassembled WGS sequence"/>
</dbReference>
<dbReference type="EMBL" id="AZDT01000021">
    <property type="protein sequence ID" value="KRK76312.1"/>
    <property type="molecule type" value="Genomic_DNA"/>
</dbReference>
<evidence type="ECO:0000256" key="4">
    <source>
        <dbReference type="ARBA" id="ARBA00023204"/>
    </source>
</evidence>
<dbReference type="InterPro" id="IPR051912">
    <property type="entry name" value="Alkylbase_DNA_Glycosylase/TA"/>
</dbReference>
<dbReference type="GO" id="GO:0032131">
    <property type="term" value="F:alkylated DNA binding"/>
    <property type="evidence" value="ECO:0007669"/>
    <property type="project" value="TreeGrafter"/>
</dbReference>
<dbReference type="GO" id="GO:0043916">
    <property type="term" value="F:DNA-7-methylguanine glycosylase activity"/>
    <property type="evidence" value="ECO:0007669"/>
    <property type="project" value="TreeGrafter"/>
</dbReference>
<proteinExistence type="predicted"/>
<reference evidence="6 7" key="1">
    <citation type="journal article" date="2015" name="Genome Announc.">
        <title>Expanding the biotechnology potential of lactobacilli through comparative genomics of 213 strains and associated genera.</title>
        <authorList>
            <person name="Sun Z."/>
            <person name="Harris H.M."/>
            <person name="McCann A."/>
            <person name="Guo C."/>
            <person name="Argimon S."/>
            <person name="Zhang W."/>
            <person name="Yang X."/>
            <person name="Jeffery I.B."/>
            <person name="Cooney J.C."/>
            <person name="Kagawa T.F."/>
            <person name="Liu W."/>
            <person name="Song Y."/>
            <person name="Salvetti E."/>
            <person name="Wrobel A."/>
            <person name="Rasinkangas P."/>
            <person name="Parkhill J."/>
            <person name="Rea M.C."/>
            <person name="O'Sullivan O."/>
            <person name="Ritari J."/>
            <person name="Douillard F.P."/>
            <person name="Paul Ross R."/>
            <person name="Yang R."/>
            <person name="Briner A.E."/>
            <person name="Felis G.E."/>
            <person name="de Vos W.M."/>
            <person name="Barrangou R."/>
            <person name="Klaenhammer T.R."/>
            <person name="Caufield P.W."/>
            <person name="Cui Y."/>
            <person name="Zhang H."/>
            <person name="O'Toole P.W."/>
        </authorList>
    </citation>
    <scope>NUCLEOTIDE SEQUENCE [LARGE SCALE GENOMIC DNA]</scope>
    <source>
        <strain evidence="6 7">DSM 19117</strain>
    </source>
</reference>
<gene>
    <name evidence="6" type="ORF">FD30_GL001484</name>
</gene>